<feature type="transmembrane region" description="Helical" evidence="2">
    <location>
        <begin position="249"/>
        <end position="274"/>
    </location>
</feature>
<keyword evidence="5" id="KW-1185">Reference proteome</keyword>
<keyword evidence="2" id="KW-0472">Membrane</keyword>
<feature type="compositionally biased region" description="Pro residues" evidence="1">
    <location>
        <begin position="281"/>
        <end position="301"/>
    </location>
</feature>
<reference evidence="4" key="1">
    <citation type="submission" date="2020-01" db="EMBL/GenBank/DDBJ databases">
        <title>Identification and distribution of gene clusters putatively required for synthesis of sphingolipid metabolism inhibitors in phylogenetically diverse species of the filamentous fungus Fusarium.</title>
        <authorList>
            <person name="Kim H.-S."/>
            <person name="Busman M."/>
            <person name="Brown D.W."/>
            <person name="Divon H."/>
            <person name="Uhlig S."/>
            <person name="Proctor R.H."/>
        </authorList>
    </citation>
    <scope>NUCLEOTIDE SEQUENCE</scope>
    <source>
        <strain evidence="4">NRRL 53441</strain>
    </source>
</reference>
<gene>
    <name evidence="4" type="ORF">F53441_1226</name>
</gene>
<evidence type="ECO:0008006" key="6">
    <source>
        <dbReference type="Google" id="ProtNLM"/>
    </source>
</evidence>
<feature type="signal peptide" evidence="3">
    <location>
        <begin position="1"/>
        <end position="17"/>
    </location>
</feature>
<organism evidence="4 5">
    <name type="scientific">Fusarium austroafricanum</name>
    <dbReference type="NCBI Taxonomy" id="2364996"/>
    <lineage>
        <taxon>Eukaryota</taxon>
        <taxon>Fungi</taxon>
        <taxon>Dikarya</taxon>
        <taxon>Ascomycota</taxon>
        <taxon>Pezizomycotina</taxon>
        <taxon>Sordariomycetes</taxon>
        <taxon>Hypocreomycetidae</taxon>
        <taxon>Hypocreales</taxon>
        <taxon>Nectriaceae</taxon>
        <taxon>Fusarium</taxon>
        <taxon>Fusarium concolor species complex</taxon>
    </lineage>
</organism>
<evidence type="ECO:0000313" key="4">
    <source>
        <dbReference type="EMBL" id="KAF4456670.1"/>
    </source>
</evidence>
<name>A0A8H4KSI9_9HYPO</name>
<feature type="region of interest" description="Disordered" evidence="1">
    <location>
        <begin position="194"/>
        <end position="249"/>
    </location>
</feature>
<evidence type="ECO:0000256" key="1">
    <source>
        <dbReference type="SAM" id="MobiDB-lite"/>
    </source>
</evidence>
<feature type="region of interest" description="Disordered" evidence="1">
    <location>
        <begin position="280"/>
        <end position="364"/>
    </location>
</feature>
<accession>A0A8H4KSI9</accession>
<keyword evidence="2" id="KW-0812">Transmembrane</keyword>
<evidence type="ECO:0000256" key="3">
    <source>
        <dbReference type="SAM" id="SignalP"/>
    </source>
</evidence>
<evidence type="ECO:0000313" key="5">
    <source>
        <dbReference type="Proteomes" id="UP000605986"/>
    </source>
</evidence>
<dbReference type="AlphaFoldDB" id="A0A8H4KSI9"/>
<sequence length="389" mass="40690">MHRSSILLGAMLHAANALDRAHAAPRDRVRAAAPEITAPPFGVIDEFDLLKGHHGLRPRQAQASSNLNLAVTIAPDKTCGYMSGAVGVPITCGNGSPCSWAATSGVGLVACGTEIYVNCVESSQAVDPKACNDVCQSNTYNLLCTNSDEPYCRTYAFPNGIKDYRCESTSVKSIQSVEFTYDGQKNAKFSTTTLSDGIESNKPEPTISIKKDDKSDSSASSDGAPASTSTDPSDSSEETHHSSKSSTPIGAIVGGVVGGVALIGIIGLVAVCLLRRRKPKPAPAAPVQPPMAQNPPPPPPMAMQQPYPTHQPHPYPDPSMATSPAPSDARVSMLSGSNSAVGPASPMGWNQIPSPSPFPTPAPAYEMASNEVKEQEPVYEMGGDSSMKK</sequence>
<evidence type="ECO:0000256" key="2">
    <source>
        <dbReference type="SAM" id="Phobius"/>
    </source>
</evidence>
<keyword evidence="3" id="KW-0732">Signal</keyword>
<comment type="caution">
    <text evidence="4">The sequence shown here is derived from an EMBL/GenBank/DDBJ whole genome shotgun (WGS) entry which is preliminary data.</text>
</comment>
<dbReference type="Proteomes" id="UP000605986">
    <property type="component" value="Unassembled WGS sequence"/>
</dbReference>
<feature type="chain" id="PRO_5034575789" description="Mid2 domain-containing protein" evidence="3">
    <location>
        <begin position="18"/>
        <end position="389"/>
    </location>
</feature>
<keyword evidence="2" id="KW-1133">Transmembrane helix</keyword>
<dbReference type="OrthoDB" id="5347452at2759"/>
<dbReference type="EMBL" id="JAADJG010000048">
    <property type="protein sequence ID" value="KAF4456670.1"/>
    <property type="molecule type" value="Genomic_DNA"/>
</dbReference>
<feature type="compositionally biased region" description="Low complexity" evidence="1">
    <location>
        <begin position="217"/>
        <end position="233"/>
    </location>
</feature>
<protein>
    <recommendedName>
        <fullName evidence="6">Mid2 domain-containing protein</fullName>
    </recommendedName>
</protein>
<proteinExistence type="predicted"/>